<evidence type="ECO:0000259" key="2">
    <source>
        <dbReference type="Pfam" id="PF07553"/>
    </source>
</evidence>
<dbReference type="Pfam" id="PF07553">
    <property type="entry name" value="Lipoprotein_Ltp"/>
    <property type="match status" value="3"/>
</dbReference>
<evidence type="ECO:0000313" key="3">
    <source>
        <dbReference type="EMBL" id="HJC37110.1"/>
    </source>
</evidence>
<reference evidence="3" key="2">
    <citation type="submission" date="2021-04" db="EMBL/GenBank/DDBJ databases">
        <authorList>
            <person name="Gilroy R."/>
        </authorList>
    </citation>
    <scope>NUCLEOTIDE SEQUENCE</scope>
    <source>
        <strain evidence="3">CHK187-11901</strain>
    </source>
</reference>
<organism evidence="3 4">
    <name type="scientific">Candidatus Merdibacter merdavium</name>
    <dbReference type="NCBI Taxonomy" id="2838692"/>
    <lineage>
        <taxon>Bacteria</taxon>
        <taxon>Bacillati</taxon>
        <taxon>Bacillota</taxon>
        <taxon>Erysipelotrichia</taxon>
        <taxon>Erysipelotrichales</taxon>
        <taxon>Erysipelotrichaceae</taxon>
        <taxon>Merdibacter</taxon>
    </lineage>
</organism>
<feature type="domain" description="Putative host cell surface-exposed lipoprotein Ltp-like HTH region" evidence="2">
    <location>
        <begin position="271"/>
        <end position="313"/>
    </location>
</feature>
<dbReference type="InterPro" id="IPR036388">
    <property type="entry name" value="WH-like_DNA-bd_sf"/>
</dbReference>
<dbReference type="Proteomes" id="UP000823896">
    <property type="component" value="Unassembled WGS sequence"/>
</dbReference>
<keyword evidence="3" id="KW-0449">Lipoprotein</keyword>
<feature type="domain" description="Putative host cell surface-exposed lipoprotein Ltp-like HTH region" evidence="2">
    <location>
        <begin position="179"/>
        <end position="220"/>
    </location>
</feature>
<protein>
    <submittedName>
        <fullName evidence="3">Ltp family lipoprotein</fullName>
    </submittedName>
</protein>
<proteinExistence type="predicted"/>
<name>A0A9D2SX49_9FIRM</name>
<evidence type="ECO:0000313" key="4">
    <source>
        <dbReference type="Proteomes" id="UP000823896"/>
    </source>
</evidence>
<feature type="compositionally biased region" description="Low complexity" evidence="1">
    <location>
        <begin position="166"/>
        <end position="177"/>
    </location>
</feature>
<sequence>MKKLFYIGIIASFLLLGITSCAGNIEKEESDYRTNGQLMDLFAEEGWKSYCADDACYLQKDDDKDSIFTIDDTDKYMLIQKDVDVSDAEIQGYLEWMERRKDSGMLDEGEITSGPILSDTEDTSENETAASDKEEKNSSSSNSVSSNKPDSNSSSSDKTESQQKPSNNSSSNSSVSVEMRNALRSANNYLNVSAFSRSGLIDQLTYEGYSTSAATYAADHCGADWNDQALKSAKEYLNVSAFSKSGLKEQLTYEGFTSSQADYGVSKCGADWNEQAAKSAQNYLDIMSFSRQELIDQLIFEGFSQSQAEYGVSAAGY</sequence>
<dbReference type="Gene3D" id="1.10.10.10">
    <property type="entry name" value="Winged helix-like DNA-binding domain superfamily/Winged helix DNA-binding domain"/>
    <property type="match status" value="3"/>
</dbReference>
<dbReference type="PROSITE" id="PS51257">
    <property type="entry name" value="PROKAR_LIPOPROTEIN"/>
    <property type="match status" value="1"/>
</dbReference>
<dbReference type="AlphaFoldDB" id="A0A9D2SX49"/>
<feature type="domain" description="Putative host cell surface-exposed lipoprotein Ltp-like HTH region" evidence="2">
    <location>
        <begin position="224"/>
        <end position="266"/>
    </location>
</feature>
<feature type="compositionally biased region" description="Low complexity" evidence="1">
    <location>
        <begin position="138"/>
        <end position="156"/>
    </location>
</feature>
<evidence type="ECO:0000256" key="1">
    <source>
        <dbReference type="SAM" id="MobiDB-lite"/>
    </source>
</evidence>
<reference evidence="3" key="1">
    <citation type="journal article" date="2021" name="PeerJ">
        <title>Extensive microbial diversity within the chicken gut microbiome revealed by metagenomics and culture.</title>
        <authorList>
            <person name="Gilroy R."/>
            <person name="Ravi A."/>
            <person name="Getino M."/>
            <person name="Pursley I."/>
            <person name="Horton D.L."/>
            <person name="Alikhan N.F."/>
            <person name="Baker D."/>
            <person name="Gharbi K."/>
            <person name="Hall N."/>
            <person name="Watson M."/>
            <person name="Adriaenssens E.M."/>
            <person name="Foster-Nyarko E."/>
            <person name="Jarju S."/>
            <person name="Secka A."/>
            <person name="Antonio M."/>
            <person name="Oren A."/>
            <person name="Chaudhuri R.R."/>
            <person name="La Ragione R."/>
            <person name="Hildebrand F."/>
            <person name="Pallen M.J."/>
        </authorList>
    </citation>
    <scope>NUCLEOTIDE SEQUENCE</scope>
    <source>
        <strain evidence="3">CHK187-11901</strain>
    </source>
</reference>
<dbReference type="InterPro" id="IPR011434">
    <property type="entry name" value="Ltp-like_HTH"/>
</dbReference>
<accession>A0A9D2SX49</accession>
<comment type="caution">
    <text evidence="3">The sequence shown here is derived from an EMBL/GenBank/DDBJ whole genome shotgun (WGS) entry which is preliminary data.</text>
</comment>
<gene>
    <name evidence="3" type="ORF">H9702_08310</name>
</gene>
<feature type="region of interest" description="Disordered" evidence="1">
    <location>
        <begin position="104"/>
        <end position="177"/>
    </location>
</feature>
<dbReference type="EMBL" id="DWWM01000053">
    <property type="protein sequence ID" value="HJC37110.1"/>
    <property type="molecule type" value="Genomic_DNA"/>
</dbReference>